<name>A0A7R9F0B8_9NEOP</name>
<keyword evidence="1" id="KW-1133">Transmembrane helix</keyword>
<evidence type="ECO:0000313" key="2">
    <source>
        <dbReference type="EMBL" id="CAD7444299.1"/>
    </source>
</evidence>
<keyword evidence="1" id="KW-0812">Transmembrane</keyword>
<proteinExistence type="predicted"/>
<protein>
    <submittedName>
        <fullName evidence="2">Uncharacterized protein</fullName>
    </submittedName>
</protein>
<accession>A0A7R9F0B8</accession>
<gene>
    <name evidence="2" type="ORF">TBIB3V08_LOCUS6679</name>
</gene>
<sequence length="83" mass="9098">MGRCSGRIPARVTLGVMAFMMFTLTQMIRSNLYITIIAMVDSGHDTLTSDRHNASIDHGNITSYHALGDTVNTKSRLKGGEKL</sequence>
<dbReference type="EMBL" id="OD566579">
    <property type="protein sequence ID" value="CAD7444299.1"/>
    <property type="molecule type" value="Genomic_DNA"/>
</dbReference>
<organism evidence="2">
    <name type="scientific">Timema bartmani</name>
    <dbReference type="NCBI Taxonomy" id="61472"/>
    <lineage>
        <taxon>Eukaryota</taxon>
        <taxon>Metazoa</taxon>
        <taxon>Ecdysozoa</taxon>
        <taxon>Arthropoda</taxon>
        <taxon>Hexapoda</taxon>
        <taxon>Insecta</taxon>
        <taxon>Pterygota</taxon>
        <taxon>Neoptera</taxon>
        <taxon>Polyneoptera</taxon>
        <taxon>Phasmatodea</taxon>
        <taxon>Timematodea</taxon>
        <taxon>Timematoidea</taxon>
        <taxon>Timematidae</taxon>
        <taxon>Timema</taxon>
    </lineage>
</organism>
<evidence type="ECO:0000256" key="1">
    <source>
        <dbReference type="SAM" id="Phobius"/>
    </source>
</evidence>
<dbReference type="AlphaFoldDB" id="A0A7R9F0B8"/>
<reference evidence="2" key="1">
    <citation type="submission" date="2020-11" db="EMBL/GenBank/DDBJ databases">
        <authorList>
            <person name="Tran Van P."/>
        </authorList>
    </citation>
    <scope>NUCLEOTIDE SEQUENCE</scope>
</reference>
<feature type="transmembrane region" description="Helical" evidence="1">
    <location>
        <begin position="12"/>
        <end position="28"/>
    </location>
</feature>
<keyword evidence="1" id="KW-0472">Membrane</keyword>